<evidence type="ECO:0000313" key="2">
    <source>
        <dbReference type="WBParaSite" id="JU765_v2.g19373.t1"/>
    </source>
</evidence>
<reference evidence="2" key="1">
    <citation type="submission" date="2022-11" db="UniProtKB">
        <authorList>
            <consortium name="WormBaseParasite"/>
        </authorList>
    </citation>
    <scope>IDENTIFICATION</scope>
</reference>
<name>A0AC34QUH9_9BILA</name>
<protein>
    <submittedName>
        <fullName evidence="2">BTB domain-containing protein</fullName>
    </submittedName>
</protein>
<evidence type="ECO:0000313" key="1">
    <source>
        <dbReference type="Proteomes" id="UP000887576"/>
    </source>
</evidence>
<proteinExistence type="predicted"/>
<sequence length="242" mass="27829">MNCQNPVIVSCVFVVNSNTKSYSHRFESSETFKFPDFGKKSDLFMDGVMAIDVKMNIKFISETVEVFEDEVPHTVALLEDDEFKDFTICVDDDEIKVHKSVIAIASPVFSAMLKPNTKESKEGKVDIIDFDFETVKAGVDLMYTRKIGGDLPLKTMLNLYKFADKYDFVDKRKILERLVEKFSLETILEISTFSKANLMDQLYDKCVAFLGINFEANARNAEFKNLNPEFIRDVILKKYQPR</sequence>
<accession>A0AC34QUH9</accession>
<organism evidence="1 2">
    <name type="scientific">Panagrolaimus sp. JU765</name>
    <dbReference type="NCBI Taxonomy" id="591449"/>
    <lineage>
        <taxon>Eukaryota</taxon>
        <taxon>Metazoa</taxon>
        <taxon>Ecdysozoa</taxon>
        <taxon>Nematoda</taxon>
        <taxon>Chromadorea</taxon>
        <taxon>Rhabditida</taxon>
        <taxon>Tylenchina</taxon>
        <taxon>Panagrolaimomorpha</taxon>
        <taxon>Panagrolaimoidea</taxon>
        <taxon>Panagrolaimidae</taxon>
        <taxon>Panagrolaimus</taxon>
    </lineage>
</organism>
<dbReference type="WBParaSite" id="JU765_v2.g19373.t1">
    <property type="protein sequence ID" value="JU765_v2.g19373.t1"/>
    <property type="gene ID" value="JU765_v2.g19373"/>
</dbReference>
<dbReference type="Proteomes" id="UP000887576">
    <property type="component" value="Unplaced"/>
</dbReference>